<dbReference type="GO" id="GO:1990115">
    <property type="term" value="P:RNA polymerase III assembly"/>
    <property type="evidence" value="ECO:0007669"/>
    <property type="project" value="TreeGrafter"/>
</dbReference>
<evidence type="ECO:0000256" key="1">
    <source>
        <dbReference type="ARBA" id="ARBA00010048"/>
    </source>
</evidence>
<dbReference type="GO" id="GO:0016272">
    <property type="term" value="C:prefoldin complex"/>
    <property type="evidence" value="ECO:0007669"/>
    <property type="project" value="InterPro"/>
</dbReference>
<sequence>MTSNEDIEKQIVDITKLSISELSQFKQEVVNESNMYHESLVNLKFARLKFEEILEVIESLSPNQSGKKTLVPLTPSMYVPGVVNDAGNVMIDIGTGYFIKKDIKGAQGYFKRKLEFLDGQISKLEEMDVHRSRLKEALSSILEAKLQGHLAEQIPATKA</sequence>
<dbReference type="InterPro" id="IPR011599">
    <property type="entry name" value="PFD_alpha_archaea"/>
</dbReference>
<dbReference type="GO" id="GO:0005737">
    <property type="term" value="C:cytoplasm"/>
    <property type="evidence" value="ECO:0007669"/>
    <property type="project" value="TreeGrafter"/>
</dbReference>
<dbReference type="AlphaFoldDB" id="A0A1B6BX79"/>
<dbReference type="GO" id="GO:1990113">
    <property type="term" value="P:RNA polymerase I assembly"/>
    <property type="evidence" value="ECO:0007669"/>
    <property type="project" value="TreeGrafter"/>
</dbReference>
<dbReference type="CDD" id="cd23157">
    <property type="entry name" value="Prefoldin_5"/>
    <property type="match status" value="1"/>
</dbReference>
<dbReference type="Pfam" id="PF02996">
    <property type="entry name" value="Prefoldin"/>
    <property type="match status" value="1"/>
</dbReference>
<dbReference type="PANTHER" id="PTHR12674:SF2">
    <property type="entry name" value="PREFOLDIN SUBUNIT 5"/>
    <property type="match status" value="1"/>
</dbReference>
<dbReference type="GO" id="GO:0051082">
    <property type="term" value="F:unfolded protein binding"/>
    <property type="evidence" value="ECO:0007669"/>
    <property type="project" value="InterPro"/>
</dbReference>
<dbReference type="Gene3D" id="1.10.287.370">
    <property type="match status" value="1"/>
</dbReference>
<dbReference type="PANTHER" id="PTHR12674">
    <property type="entry name" value="PREFOLDIN SUBUNIT 5"/>
    <property type="match status" value="1"/>
</dbReference>
<evidence type="ECO:0000313" key="2">
    <source>
        <dbReference type="EMBL" id="JAS05555.1"/>
    </source>
</evidence>
<gene>
    <name evidence="2" type="ORF">g.9908</name>
</gene>
<dbReference type="GO" id="GO:0006457">
    <property type="term" value="P:protein folding"/>
    <property type="evidence" value="ECO:0007669"/>
    <property type="project" value="InterPro"/>
</dbReference>
<dbReference type="SUPFAM" id="SSF46579">
    <property type="entry name" value="Prefoldin"/>
    <property type="match status" value="1"/>
</dbReference>
<dbReference type="NCBIfam" id="TIGR00293">
    <property type="entry name" value="prefoldin subunit alpha"/>
    <property type="match status" value="1"/>
</dbReference>
<dbReference type="EMBL" id="GEDC01031743">
    <property type="protein sequence ID" value="JAS05555.1"/>
    <property type="molecule type" value="Transcribed_RNA"/>
</dbReference>
<organism evidence="2">
    <name type="scientific">Clastoptera arizonana</name>
    <name type="common">Arizona spittle bug</name>
    <dbReference type="NCBI Taxonomy" id="38151"/>
    <lineage>
        <taxon>Eukaryota</taxon>
        <taxon>Metazoa</taxon>
        <taxon>Ecdysozoa</taxon>
        <taxon>Arthropoda</taxon>
        <taxon>Hexapoda</taxon>
        <taxon>Insecta</taxon>
        <taxon>Pterygota</taxon>
        <taxon>Neoptera</taxon>
        <taxon>Paraneoptera</taxon>
        <taxon>Hemiptera</taxon>
        <taxon>Auchenorrhyncha</taxon>
        <taxon>Cercopoidea</taxon>
        <taxon>Clastopteridae</taxon>
        <taxon>Clastoptera</taxon>
    </lineage>
</organism>
<evidence type="ECO:0008006" key="3">
    <source>
        <dbReference type="Google" id="ProtNLM"/>
    </source>
</evidence>
<dbReference type="GO" id="GO:1990114">
    <property type="term" value="P:RNA polymerase II core complex assembly"/>
    <property type="evidence" value="ECO:0007669"/>
    <property type="project" value="TreeGrafter"/>
</dbReference>
<accession>A0A1B6BX79</accession>
<reference evidence="2" key="1">
    <citation type="submission" date="2015-12" db="EMBL/GenBank/DDBJ databases">
        <title>De novo transcriptome assembly of four potential Pierce s Disease insect vectors from Arizona vineyards.</title>
        <authorList>
            <person name="Tassone E.E."/>
        </authorList>
    </citation>
    <scope>NUCLEOTIDE SEQUENCE</scope>
</reference>
<proteinExistence type="inferred from homology"/>
<comment type="similarity">
    <text evidence="1">Belongs to the prefoldin subunit alpha family.</text>
</comment>
<dbReference type="InterPro" id="IPR004127">
    <property type="entry name" value="Prefoldin_subunit_alpha"/>
</dbReference>
<protein>
    <recommendedName>
        <fullName evidence="3">Prefoldin subunit 5</fullName>
    </recommendedName>
</protein>
<dbReference type="InterPro" id="IPR009053">
    <property type="entry name" value="Prefoldin"/>
</dbReference>
<name>A0A1B6BX79_9HEMI</name>